<dbReference type="EMBL" id="JAOQAZ010000040">
    <property type="protein sequence ID" value="KAJ4247128.1"/>
    <property type="molecule type" value="Genomic_DNA"/>
</dbReference>
<dbReference type="AlphaFoldDB" id="A0A9W8RNS3"/>
<gene>
    <name evidence="2" type="ORF">NW762_013266</name>
</gene>
<dbReference type="Proteomes" id="UP001152049">
    <property type="component" value="Unassembled WGS sequence"/>
</dbReference>
<comment type="caution">
    <text evidence="2">The sequence shown here is derived from an EMBL/GenBank/DDBJ whole genome shotgun (WGS) entry which is preliminary data.</text>
</comment>
<name>A0A9W8RNS3_9HYPO</name>
<reference evidence="2" key="1">
    <citation type="submission" date="2022-09" db="EMBL/GenBank/DDBJ databases">
        <title>Fusarium specimens isolated from Avocado Roots.</title>
        <authorList>
            <person name="Stajich J."/>
            <person name="Roper C."/>
            <person name="Heimlech-Rivalta G."/>
        </authorList>
    </citation>
    <scope>NUCLEOTIDE SEQUENCE</scope>
    <source>
        <strain evidence="2">CF00136</strain>
    </source>
</reference>
<keyword evidence="3" id="KW-1185">Reference proteome</keyword>
<protein>
    <recommendedName>
        <fullName evidence="1">F-box domain-containing protein</fullName>
    </recommendedName>
</protein>
<dbReference type="PANTHER" id="PTHR42057">
    <property type="entry name" value="F-BOX DOMAIN PROTEIN (AFU_ORTHOLOGUE AFUA_4G00200)"/>
    <property type="match status" value="1"/>
</dbReference>
<dbReference type="OrthoDB" id="3140657at2759"/>
<evidence type="ECO:0000313" key="2">
    <source>
        <dbReference type="EMBL" id="KAJ4247128.1"/>
    </source>
</evidence>
<organism evidence="2 3">
    <name type="scientific">Fusarium torreyae</name>
    <dbReference type="NCBI Taxonomy" id="1237075"/>
    <lineage>
        <taxon>Eukaryota</taxon>
        <taxon>Fungi</taxon>
        <taxon>Dikarya</taxon>
        <taxon>Ascomycota</taxon>
        <taxon>Pezizomycotina</taxon>
        <taxon>Sordariomycetes</taxon>
        <taxon>Hypocreomycetidae</taxon>
        <taxon>Hypocreales</taxon>
        <taxon>Nectriaceae</taxon>
        <taxon>Fusarium</taxon>
    </lineage>
</organism>
<evidence type="ECO:0000259" key="1">
    <source>
        <dbReference type="PROSITE" id="PS50181"/>
    </source>
</evidence>
<dbReference type="PROSITE" id="PS50181">
    <property type="entry name" value="FBOX"/>
    <property type="match status" value="1"/>
</dbReference>
<proteinExistence type="predicted"/>
<evidence type="ECO:0000313" key="3">
    <source>
        <dbReference type="Proteomes" id="UP001152049"/>
    </source>
</evidence>
<feature type="domain" description="F-box" evidence="1">
    <location>
        <begin position="6"/>
        <end position="51"/>
    </location>
</feature>
<accession>A0A9W8RNS3</accession>
<sequence>MPPNTPMSLLSLPEELILQILEFFPKHILLELRYVNDVFNRIAAQVAFRVIRFRAYKDEPERFMNIAETAHLRDHVREITCDTWNGLDYAVSYLFYRSFFKALPYIGVFRNLEALHLRFCEREHHYPISISSFRKTSLRVLDTVFHSLAGTWTEQRQRDLDSGPNTMRAIEHRMLKSPQNPPATPISLKTLTVSNLENYLEESLTTSAAFQTILNSKSLVDMRLYIATSMSDPYCGESLLFPRIQSSWLTPDIAKNLQVLSLYCHHPWGWLPKMDFRLIGVDGLPNLKTLALGNFEFTHWWQVEWFGSLGIEKFYLDGCTVLFSEFNWTGMKRDRSETTVEDFEGKTHSFSNEGYYVPEEMPQTMLQDSELVKKDLRWHNLLSHWAKSMTNLRVLKIGQGYWDQIQDPWKAIDPTWYGYAPKQYDDDWNQRFTHHGFQHFECPTPLTVGSGIRQFGSWATQDYDQVFRYTKWAEPDENYPPQTTPPTRDYEIKGISEEVRSEDIRAFRTLIAAVEAKRRVIV</sequence>
<dbReference type="Gene3D" id="3.80.10.10">
    <property type="entry name" value="Ribonuclease Inhibitor"/>
    <property type="match status" value="1"/>
</dbReference>
<dbReference type="InterPro" id="IPR032675">
    <property type="entry name" value="LRR_dom_sf"/>
</dbReference>
<dbReference type="InterPro" id="IPR001810">
    <property type="entry name" value="F-box_dom"/>
</dbReference>
<dbReference type="PANTHER" id="PTHR42057:SF2">
    <property type="entry name" value="F-BOX DOMAIN PROTEIN (AFU_ORTHOLOGUE AFUA_4G00200)-RELATED"/>
    <property type="match status" value="1"/>
</dbReference>